<proteinExistence type="predicted"/>
<name>A0ACA9PQ07_9GLOM</name>
<organism evidence="1 2">
    <name type="scientific">Dentiscutata heterogama</name>
    <dbReference type="NCBI Taxonomy" id="1316150"/>
    <lineage>
        <taxon>Eukaryota</taxon>
        <taxon>Fungi</taxon>
        <taxon>Fungi incertae sedis</taxon>
        <taxon>Mucoromycota</taxon>
        <taxon>Glomeromycotina</taxon>
        <taxon>Glomeromycetes</taxon>
        <taxon>Diversisporales</taxon>
        <taxon>Gigasporaceae</taxon>
        <taxon>Dentiscutata</taxon>
    </lineage>
</organism>
<comment type="caution">
    <text evidence="1">The sequence shown here is derived from an EMBL/GenBank/DDBJ whole genome shotgun (WGS) entry which is preliminary data.</text>
</comment>
<feature type="non-terminal residue" evidence="1">
    <location>
        <position position="1"/>
    </location>
</feature>
<accession>A0ACA9PQ07</accession>
<keyword evidence="2" id="KW-1185">Reference proteome</keyword>
<sequence>NVMDEQKEFEPIQHSFEYSDKKRCRSSPEDYFAELRNTLEI</sequence>
<evidence type="ECO:0000313" key="2">
    <source>
        <dbReference type="Proteomes" id="UP000789702"/>
    </source>
</evidence>
<gene>
    <name evidence="1" type="ORF">DHETER_LOCUS12554</name>
</gene>
<protein>
    <submittedName>
        <fullName evidence="1">10140_t:CDS:1</fullName>
    </submittedName>
</protein>
<dbReference type="EMBL" id="CAJVPU010031205">
    <property type="protein sequence ID" value="CAG8716249.1"/>
    <property type="molecule type" value="Genomic_DNA"/>
</dbReference>
<dbReference type="Proteomes" id="UP000789702">
    <property type="component" value="Unassembled WGS sequence"/>
</dbReference>
<reference evidence="1" key="1">
    <citation type="submission" date="2021-06" db="EMBL/GenBank/DDBJ databases">
        <authorList>
            <person name="Kallberg Y."/>
            <person name="Tangrot J."/>
            <person name="Rosling A."/>
        </authorList>
    </citation>
    <scope>NUCLEOTIDE SEQUENCE</scope>
    <source>
        <strain evidence="1">IL203A</strain>
    </source>
</reference>
<evidence type="ECO:0000313" key="1">
    <source>
        <dbReference type="EMBL" id="CAG8716249.1"/>
    </source>
</evidence>